<comment type="caution">
    <text evidence="5">The sequence shown here is derived from an EMBL/GenBank/DDBJ whole genome shotgun (WGS) entry which is preliminary data.</text>
</comment>
<feature type="domain" description="Fibronectin type-III" evidence="4">
    <location>
        <begin position="44"/>
        <end position="133"/>
    </location>
</feature>
<keyword evidence="6" id="KW-1185">Reference proteome</keyword>
<evidence type="ECO:0000256" key="2">
    <source>
        <dbReference type="SAM" id="MobiDB-lite"/>
    </source>
</evidence>
<dbReference type="InterPro" id="IPR013517">
    <property type="entry name" value="FG-GAP"/>
</dbReference>
<dbReference type="PANTHER" id="PTHR46580:SF4">
    <property type="entry name" value="ATP_GTP-BINDING PROTEIN"/>
    <property type="match status" value="1"/>
</dbReference>
<dbReference type="InterPro" id="IPR036116">
    <property type="entry name" value="FN3_sf"/>
</dbReference>
<gene>
    <name evidence="5" type="ORF">SAMN04488504_108259</name>
</gene>
<dbReference type="InterPro" id="IPR013783">
    <property type="entry name" value="Ig-like_fold"/>
</dbReference>
<proteinExistence type="predicted"/>
<dbReference type="PANTHER" id="PTHR46580">
    <property type="entry name" value="SENSOR KINASE-RELATED"/>
    <property type="match status" value="1"/>
</dbReference>
<dbReference type="PROSITE" id="PS50853">
    <property type="entry name" value="FN3"/>
    <property type="match status" value="2"/>
</dbReference>
<evidence type="ECO:0000313" key="5">
    <source>
        <dbReference type="EMBL" id="SDE56298.1"/>
    </source>
</evidence>
<sequence length="577" mass="59675">MMLQVHERGLIAALLMGLLAACSGSSSEGGDKDPPPRPEPEVTTPGAPRDVQATPGIRSAQVSWQAPTSNGGGAIVKYTVTGSGGTTATTTGATQVVVSGLSDGTSYTFQVRATNAAGEGPESGASVAVTTHDLPSAPRIIDVVSLNTALQVSWEPPTSDGRATVHAYSVELLSGTFQRSLSAMDTRVEFTGLRPDTEYQVVVRAVNAVGMGPPSAPRLSKTRCDNVGLTKLPQVSVEAELRGLVAGDFDKDGKLDLAGTRMAERTVATFLGQGDGSLRRHGEFAVGADPKSVLTGDFDGDTLLDLVVLNTRSQSVSVLTGLGNGDFGAGRTTLTGAGPWAMTTADFDGDGNRDVFTVNTSLATGSSTLSWMKGNGMGSLTRLDFPLSFAALTVTTADFDGDGHLDVVMPASLVSEFYVYFGAGDGSFRAAFRYSAQNAPRHVAAADFNNDGRADLLVTSKGDSFNEPAVSVRLGRGDGTFEAAKDFDVLGEVGELAVADFDQDGWLDVAVTNTAKNTVSFLRGMGDGSLSARQDVVLDGAPLGLAAGNFSGGDKLELMVSQEGSTSLTMLTTSCLP</sequence>
<name>A0ABY0MV11_9BACT</name>
<dbReference type="PRINTS" id="PR00014">
    <property type="entry name" value="FNTYPEIII"/>
</dbReference>
<protein>
    <submittedName>
        <fullName evidence="5">Repeat domain-containing protein</fullName>
    </submittedName>
</protein>
<dbReference type="Gene3D" id="2.130.10.130">
    <property type="entry name" value="Integrin alpha, N-terminal"/>
    <property type="match status" value="2"/>
</dbReference>
<feature type="region of interest" description="Disordered" evidence="2">
    <location>
        <begin position="23"/>
        <end position="53"/>
    </location>
</feature>
<dbReference type="InterPro" id="IPR028994">
    <property type="entry name" value="Integrin_alpha_N"/>
</dbReference>
<feature type="chain" id="PRO_5046681290" evidence="3">
    <location>
        <begin position="29"/>
        <end position="577"/>
    </location>
</feature>
<dbReference type="SUPFAM" id="SSF69318">
    <property type="entry name" value="Integrin alpha N-terminal domain"/>
    <property type="match status" value="1"/>
</dbReference>
<organism evidence="5 6">
    <name type="scientific">Myxococcus virescens</name>
    <dbReference type="NCBI Taxonomy" id="83456"/>
    <lineage>
        <taxon>Bacteria</taxon>
        <taxon>Pseudomonadati</taxon>
        <taxon>Myxococcota</taxon>
        <taxon>Myxococcia</taxon>
        <taxon>Myxococcales</taxon>
        <taxon>Cystobacterineae</taxon>
        <taxon>Myxococcaceae</taxon>
        <taxon>Myxococcus</taxon>
    </lineage>
</organism>
<dbReference type="CDD" id="cd00063">
    <property type="entry name" value="FN3"/>
    <property type="match status" value="2"/>
</dbReference>
<evidence type="ECO:0000256" key="3">
    <source>
        <dbReference type="SAM" id="SignalP"/>
    </source>
</evidence>
<keyword evidence="1 3" id="KW-0732">Signal</keyword>
<dbReference type="SMART" id="SM00060">
    <property type="entry name" value="FN3"/>
    <property type="match status" value="2"/>
</dbReference>
<evidence type="ECO:0000256" key="1">
    <source>
        <dbReference type="ARBA" id="ARBA00022729"/>
    </source>
</evidence>
<reference evidence="5 6" key="1">
    <citation type="submission" date="2016-10" db="EMBL/GenBank/DDBJ databases">
        <authorList>
            <person name="Varghese N."/>
            <person name="Submissions S."/>
        </authorList>
    </citation>
    <scope>NUCLEOTIDE SEQUENCE [LARGE SCALE GENOMIC DNA]</scope>
    <source>
        <strain evidence="5 6">DSM 2260</strain>
    </source>
</reference>
<feature type="domain" description="Fibronectin type-III" evidence="4">
    <location>
        <begin position="134"/>
        <end position="225"/>
    </location>
</feature>
<dbReference type="Proteomes" id="UP000198717">
    <property type="component" value="Unassembled WGS sequence"/>
</dbReference>
<dbReference type="EMBL" id="FNAJ01000008">
    <property type="protein sequence ID" value="SDE56298.1"/>
    <property type="molecule type" value="Genomic_DNA"/>
</dbReference>
<accession>A0ABY0MV11</accession>
<dbReference type="SUPFAM" id="SSF49265">
    <property type="entry name" value="Fibronectin type III"/>
    <property type="match status" value="1"/>
</dbReference>
<feature type="signal peptide" evidence="3">
    <location>
        <begin position="1"/>
        <end position="28"/>
    </location>
</feature>
<dbReference type="Pfam" id="PF13517">
    <property type="entry name" value="FG-GAP_3"/>
    <property type="match status" value="3"/>
</dbReference>
<evidence type="ECO:0000259" key="4">
    <source>
        <dbReference type="PROSITE" id="PS50853"/>
    </source>
</evidence>
<dbReference type="Pfam" id="PF00041">
    <property type="entry name" value="fn3"/>
    <property type="match status" value="2"/>
</dbReference>
<feature type="compositionally biased region" description="Basic and acidic residues" evidence="2">
    <location>
        <begin position="29"/>
        <end position="40"/>
    </location>
</feature>
<dbReference type="InterPro" id="IPR003961">
    <property type="entry name" value="FN3_dom"/>
</dbReference>
<dbReference type="Gene3D" id="2.60.40.10">
    <property type="entry name" value="Immunoglobulins"/>
    <property type="match status" value="2"/>
</dbReference>
<evidence type="ECO:0000313" key="6">
    <source>
        <dbReference type="Proteomes" id="UP000198717"/>
    </source>
</evidence>
<dbReference type="RefSeq" id="WP_090491761.1">
    <property type="nucleotide sequence ID" value="NZ_BJVY01000032.1"/>
</dbReference>